<evidence type="ECO:0000313" key="2">
    <source>
        <dbReference type="EMBL" id="TCS43761.1"/>
    </source>
</evidence>
<organism evidence="2 3">
    <name type="scientific">Reinekea marinisedimentorum</name>
    <dbReference type="NCBI Taxonomy" id="230495"/>
    <lineage>
        <taxon>Bacteria</taxon>
        <taxon>Pseudomonadati</taxon>
        <taxon>Pseudomonadota</taxon>
        <taxon>Gammaproteobacteria</taxon>
        <taxon>Oceanospirillales</taxon>
        <taxon>Saccharospirillaceae</taxon>
        <taxon>Reinekea</taxon>
    </lineage>
</organism>
<dbReference type="OrthoDB" id="9796077at2"/>
<keyword evidence="2" id="KW-0830">Ubiquinone</keyword>
<comment type="caution">
    <text evidence="2">The sequence shown here is derived from an EMBL/GenBank/DDBJ whole genome shotgun (WGS) entry which is preliminary data.</text>
</comment>
<dbReference type="Pfam" id="PF02036">
    <property type="entry name" value="SCP2"/>
    <property type="match status" value="1"/>
</dbReference>
<dbReference type="PANTHER" id="PTHR38693">
    <property type="entry name" value="UBIQUINONE BIOSYNTHESIS PROTEIN UBIJ"/>
    <property type="match status" value="1"/>
</dbReference>
<proteinExistence type="predicted"/>
<dbReference type="EMBL" id="SLZR01000001">
    <property type="protein sequence ID" value="TCS43761.1"/>
    <property type="molecule type" value="Genomic_DNA"/>
</dbReference>
<dbReference type="GO" id="GO:0006744">
    <property type="term" value="P:ubiquinone biosynthetic process"/>
    <property type="evidence" value="ECO:0007669"/>
    <property type="project" value="InterPro"/>
</dbReference>
<dbReference type="AlphaFoldDB" id="A0A4R3IBC1"/>
<keyword evidence="3" id="KW-1185">Reference proteome</keyword>
<protein>
    <submittedName>
        <fullName evidence="2">Ubiquinone biosynthesis protein UbiJ</fullName>
    </submittedName>
</protein>
<gene>
    <name evidence="2" type="ORF">BCF53_101104</name>
</gene>
<dbReference type="InterPro" id="IPR003033">
    <property type="entry name" value="SCP2_sterol-bd_dom"/>
</dbReference>
<evidence type="ECO:0000313" key="3">
    <source>
        <dbReference type="Proteomes" id="UP000295793"/>
    </source>
</evidence>
<accession>A0A4R3IBC1</accession>
<dbReference type="Proteomes" id="UP000295793">
    <property type="component" value="Unassembled WGS sequence"/>
</dbReference>
<sequence length="203" mass="22132">MNEVLLPVQMLVNRALKYDAPAQQKLASLGECVLVLAVNEPSLSVSLVIESDGFVMVEPGAVAPYSARVSGKAKDLFAVLRAEDRTEAMIEHPINIEGDTRTFFGIQDVLAHLDVDWEMALGDKIGDLPAHVVADGARFMFGVAKNQIDSLERTRKYMKDEGIAFGSPEFVKTLSGRLADKAKSDLEFVFGKVQSHKPSGGRQ</sequence>
<name>A0A4R3IBC1_9GAMM</name>
<dbReference type="RefSeq" id="WP_132698780.1">
    <property type="nucleotide sequence ID" value="NZ_SLZR01000001.1"/>
</dbReference>
<feature type="domain" description="SCP2" evidence="1">
    <location>
        <begin position="13"/>
        <end position="103"/>
    </location>
</feature>
<dbReference type="InterPro" id="IPR038989">
    <property type="entry name" value="UbiJ"/>
</dbReference>
<dbReference type="PANTHER" id="PTHR38693:SF1">
    <property type="entry name" value="UBIQUINONE BIOSYNTHESIS ACCESSORY FACTOR UBIJ"/>
    <property type="match status" value="1"/>
</dbReference>
<evidence type="ECO:0000259" key="1">
    <source>
        <dbReference type="Pfam" id="PF02036"/>
    </source>
</evidence>
<reference evidence="2 3" key="1">
    <citation type="submission" date="2019-03" db="EMBL/GenBank/DDBJ databases">
        <title>Genomic Encyclopedia of Archaeal and Bacterial Type Strains, Phase II (KMG-II): from individual species to whole genera.</title>
        <authorList>
            <person name="Goeker M."/>
        </authorList>
    </citation>
    <scope>NUCLEOTIDE SEQUENCE [LARGE SCALE GENOMIC DNA]</scope>
    <source>
        <strain evidence="2 3">DSM 15388</strain>
    </source>
</reference>